<protein>
    <submittedName>
        <fullName evidence="2">Uncharacterized protein</fullName>
    </submittedName>
</protein>
<proteinExistence type="predicted"/>
<gene>
    <name evidence="2" type="ORF">JIN81_12775</name>
</gene>
<keyword evidence="1" id="KW-0812">Transmembrane</keyword>
<sequence length="243" mass="25989">MSSPSPMPPMPESAATSKKGLHPMAWVGIGCGGLLVVAILAVALLIGWGKRKFKEVQHELATTAQESAAEMLIEMNSELEMLSEDPETGEITVLVEGTGEQLTFSPEELTEGRVTFKGPDGMSTTLGQGDLADVPAWVPRYAGATDEKALFHREKGASIKGLLSYSSTDAVQDLEDFYDTELGSFSSSGSSTFTIGDVEQRTLSYREAKKEVEVVLVKGGAGKPVEATVTYRLDWPEGVEPGE</sequence>
<evidence type="ECO:0000256" key="1">
    <source>
        <dbReference type="SAM" id="Phobius"/>
    </source>
</evidence>
<dbReference type="SUPFAM" id="SSF51182">
    <property type="entry name" value="RmlC-like cupins"/>
    <property type="match status" value="1"/>
</dbReference>
<reference evidence="2" key="1">
    <citation type="submission" date="2021-01" db="EMBL/GenBank/DDBJ databases">
        <title>Modified the classification status of verrucomicrobia.</title>
        <authorList>
            <person name="Feng X."/>
        </authorList>
    </citation>
    <scope>NUCLEOTIDE SEQUENCE</scope>
    <source>
        <strain evidence="2">KCTC 22201</strain>
    </source>
</reference>
<dbReference type="Proteomes" id="UP000658278">
    <property type="component" value="Unassembled WGS sequence"/>
</dbReference>
<keyword evidence="3" id="KW-1185">Reference proteome</keyword>
<comment type="caution">
    <text evidence="2">The sequence shown here is derived from an EMBL/GenBank/DDBJ whole genome shotgun (WGS) entry which is preliminary data.</text>
</comment>
<evidence type="ECO:0000313" key="3">
    <source>
        <dbReference type="Proteomes" id="UP000658278"/>
    </source>
</evidence>
<keyword evidence="1" id="KW-0472">Membrane</keyword>
<name>A0A934VBZ2_9BACT</name>
<dbReference type="InterPro" id="IPR011051">
    <property type="entry name" value="RmlC_Cupin_sf"/>
</dbReference>
<evidence type="ECO:0000313" key="2">
    <source>
        <dbReference type="EMBL" id="MBK1827898.1"/>
    </source>
</evidence>
<organism evidence="2 3">
    <name type="scientific">Haloferula rosea</name>
    <dbReference type="NCBI Taxonomy" id="490093"/>
    <lineage>
        <taxon>Bacteria</taxon>
        <taxon>Pseudomonadati</taxon>
        <taxon>Verrucomicrobiota</taxon>
        <taxon>Verrucomicrobiia</taxon>
        <taxon>Verrucomicrobiales</taxon>
        <taxon>Verrucomicrobiaceae</taxon>
        <taxon>Haloferula</taxon>
    </lineage>
</organism>
<dbReference type="EMBL" id="JAENII010000009">
    <property type="protein sequence ID" value="MBK1827898.1"/>
    <property type="molecule type" value="Genomic_DNA"/>
</dbReference>
<feature type="transmembrane region" description="Helical" evidence="1">
    <location>
        <begin position="25"/>
        <end position="48"/>
    </location>
</feature>
<keyword evidence="1" id="KW-1133">Transmembrane helix</keyword>
<dbReference type="AlphaFoldDB" id="A0A934VBZ2"/>
<accession>A0A934VBZ2</accession>